<evidence type="ECO:0000313" key="4">
    <source>
        <dbReference type="EnsemblPlants" id="ORUFI04G25510.1"/>
    </source>
</evidence>
<dbReference type="HOGENOM" id="CLU_121261_0_0_1"/>
<dbReference type="AlphaFoldDB" id="A0A0E0PDI0"/>
<keyword evidence="5" id="KW-1185">Reference proteome</keyword>
<comment type="subcellular location">
    <subcellularLocation>
        <location evidence="1">Nucleus</location>
    </subcellularLocation>
</comment>
<keyword evidence="1" id="KW-0539">Nucleus</keyword>
<protein>
    <recommendedName>
        <fullName evidence="3">TFIIS N-terminal domain-containing protein</fullName>
    </recommendedName>
</protein>
<evidence type="ECO:0000259" key="3">
    <source>
        <dbReference type="PROSITE" id="PS51319"/>
    </source>
</evidence>
<dbReference type="CDD" id="cd00183">
    <property type="entry name" value="TFIIS_I"/>
    <property type="match status" value="1"/>
</dbReference>
<dbReference type="PANTHER" id="PTHR47210">
    <property type="entry name" value="MEDIATOR OF RNA POLYMERASE II TRANSCRIPTION SUBUNIT 26C-RELATED"/>
    <property type="match status" value="1"/>
</dbReference>
<sequence>MPRWPVPRTTAPTSCARGATVSWSGSTPPPPAAAATEPEDELLSLLQSLADMDITYKALQETDIGRHVNGLRKHPSGEVRLLAISSSSSSSASPWTGSSAAATAASWRESGSGSAMGSTTVVAVAGSTGISATSCFSLPWNPSPRW</sequence>
<dbReference type="GO" id="GO:0005634">
    <property type="term" value="C:nucleus"/>
    <property type="evidence" value="ECO:0007669"/>
    <property type="project" value="UniProtKB-SubCell"/>
</dbReference>
<dbReference type="InterPro" id="IPR017923">
    <property type="entry name" value="TFIIS_N"/>
</dbReference>
<name>A0A0E0PDI0_ORYRU</name>
<dbReference type="PANTHER" id="PTHR47210:SF1">
    <property type="entry name" value="MEDIATOR OF RNA POLYMERASE II TRANSCRIPTION SUBUNIT 26C-RELATED"/>
    <property type="match status" value="1"/>
</dbReference>
<dbReference type="Proteomes" id="UP000008022">
    <property type="component" value="Unassembled WGS sequence"/>
</dbReference>
<dbReference type="EnsemblPlants" id="ORUFI04G25510.1">
    <property type="protein sequence ID" value="ORUFI04G25510.1"/>
    <property type="gene ID" value="ORUFI04G25510"/>
</dbReference>
<organism evidence="4 5">
    <name type="scientific">Oryza rufipogon</name>
    <name type="common">Brownbeard rice</name>
    <name type="synonym">Asian wild rice</name>
    <dbReference type="NCBI Taxonomy" id="4529"/>
    <lineage>
        <taxon>Eukaryota</taxon>
        <taxon>Viridiplantae</taxon>
        <taxon>Streptophyta</taxon>
        <taxon>Embryophyta</taxon>
        <taxon>Tracheophyta</taxon>
        <taxon>Spermatophyta</taxon>
        <taxon>Magnoliopsida</taxon>
        <taxon>Liliopsida</taxon>
        <taxon>Poales</taxon>
        <taxon>Poaceae</taxon>
        <taxon>BOP clade</taxon>
        <taxon>Oryzoideae</taxon>
        <taxon>Oryzeae</taxon>
        <taxon>Oryzinae</taxon>
        <taxon>Oryza</taxon>
    </lineage>
</organism>
<dbReference type="Gramene" id="ORUFI04G25510.1">
    <property type="protein sequence ID" value="ORUFI04G25510.1"/>
    <property type="gene ID" value="ORUFI04G25510"/>
</dbReference>
<evidence type="ECO:0000256" key="2">
    <source>
        <dbReference type="SAM" id="MobiDB-lite"/>
    </source>
</evidence>
<dbReference type="InterPro" id="IPR035441">
    <property type="entry name" value="TFIIS/LEDGF_dom_sf"/>
</dbReference>
<dbReference type="Gene3D" id="1.20.930.10">
    <property type="entry name" value="Conserved domain common to transcription factors TFIIS, elongin A, CRSP70"/>
    <property type="match status" value="1"/>
</dbReference>
<accession>A0A0E0PDI0</accession>
<dbReference type="SUPFAM" id="SSF47676">
    <property type="entry name" value="Conserved domain common to transcription factors TFIIS, elongin A, CRSP70"/>
    <property type="match status" value="1"/>
</dbReference>
<dbReference type="STRING" id="4529.A0A0E0PDI0"/>
<evidence type="ECO:0000313" key="5">
    <source>
        <dbReference type="Proteomes" id="UP000008022"/>
    </source>
</evidence>
<evidence type="ECO:0000256" key="1">
    <source>
        <dbReference type="PROSITE-ProRule" id="PRU00649"/>
    </source>
</evidence>
<reference evidence="4" key="2">
    <citation type="submission" date="2015-06" db="UniProtKB">
        <authorList>
            <consortium name="EnsemblPlants"/>
        </authorList>
    </citation>
    <scope>IDENTIFICATION</scope>
</reference>
<feature type="domain" description="TFIIS N-terminal" evidence="3">
    <location>
        <begin position="18"/>
        <end position="102"/>
    </location>
</feature>
<reference evidence="5" key="1">
    <citation type="submission" date="2013-06" db="EMBL/GenBank/DDBJ databases">
        <authorList>
            <person name="Zhao Q."/>
        </authorList>
    </citation>
    <scope>NUCLEOTIDE SEQUENCE</scope>
    <source>
        <strain evidence="5">cv. W1943</strain>
    </source>
</reference>
<dbReference type="PROSITE" id="PS51319">
    <property type="entry name" value="TFIIS_N"/>
    <property type="match status" value="1"/>
</dbReference>
<feature type="region of interest" description="Disordered" evidence="2">
    <location>
        <begin position="1"/>
        <end position="38"/>
    </location>
</feature>
<dbReference type="Pfam" id="PF08711">
    <property type="entry name" value="Med26"/>
    <property type="match status" value="1"/>
</dbReference>
<proteinExistence type="predicted"/>
<dbReference type="InterPro" id="IPR044790">
    <property type="entry name" value="MD26C-like"/>
</dbReference>